<comment type="similarity">
    <text evidence="3">Belongs to the peptidase M20A family.</text>
</comment>
<dbReference type="Proteomes" id="UP000013307">
    <property type="component" value="Chromosome"/>
</dbReference>
<keyword evidence="5" id="KW-0378">Hydrolase</keyword>
<name>N0BJ97_9EURY</name>
<keyword evidence="10" id="KW-1185">Reference proteome</keyword>
<accession>N0BJ97</accession>
<dbReference type="SUPFAM" id="SSF53187">
    <property type="entry name" value="Zn-dependent exopeptidases"/>
    <property type="match status" value="1"/>
</dbReference>
<dbReference type="GO" id="GO:0016787">
    <property type="term" value="F:hydrolase activity"/>
    <property type="evidence" value="ECO:0007669"/>
    <property type="project" value="UniProtKB-KW"/>
</dbReference>
<dbReference type="OrthoDB" id="24854at2157"/>
<keyword evidence="6" id="KW-0862">Zinc</keyword>
<dbReference type="SUPFAM" id="SSF55031">
    <property type="entry name" value="Bacterial exopeptidase dimerisation domain"/>
    <property type="match status" value="1"/>
</dbReference>
<evidence type="ECO:0000256" key="5">
    <source>
        <dbReference type="ARBA" id="ARBA00022801"/>
    </source>
</evidence>
<dbReference type="Gene3D" id="3.40.630.10">
    <property type="entry name" value="Zn peptidases"/>
    <property type="match status" value="2"/>
</dbReference>
<evidence type="ECO:0000256" key="1">
    <source>
        <dbReference type="ARBA" id="ARBA00001941"/>
    </source>
</evidence>
<organism evidence="9 10">
    <name type="scientific">Archaeoglobus sulfaticallidus PM70-1</name>
    <dbReference type="NCBI Taxonomy" id="387631"/>
    <lineage>
        <taxon>Archaea</taxon>
        <taxon>Methanobacteriati</taxon>
        <taxon>Methanobacteriota</taxon>
        <taxon>Archaeoglobi</taxon>
        <taxon>Archaeoglobales</taxon>
        <taxon>Archaeoglobaceae</taxon>
        <taxon>Archaeoglobus</taxon>
    </lineage>
</organism>
<protein>
    <submittedName>
        <fullName evidence="9">Acetylornithine deacetylase or succinyl-diaminopimelate desuccinylase</fullName>
    </submittedName>
</protein>
<dbReference type="PANTHER" id="PTHR43808">
    <property type="entry name" value="ACETYLORNITHINE DEACETYLASE"/>
    <property type="match status" value="1"/>
</dbReference>
<dbReference type="Pfam" id="PF07687">
    <property type="entry name" value="M20_dimer"/>
    <property type="match status" value="1"/>
</dbReference>
<dbReference type="EMBL" id="CP005290">
    <property type="protein sequence ID" value="AGK60521.1"/>
    <property type="molecule type" value="Genomic_DNA"/>
</dbReference>
<gene>
    <name evidence="9" type="ORF">Asulf_00498</name>
</gene>
<evidence type="ECO:0000256" key="4">
    <source>
        <dbReference type="ARBA" id="ARBA00022723"/>
    </source>
</evidence>
<evidence type="ECO:0000313" key="10">
    <source>
        <dbReference type="Proteomes" id="UP000013307"/>
    </source>
</evidence>
<dbReference type="GeneID" id="15392142"/>
<dbReference type="STRING" id="387631.Asulf_00498"/>
<evidence type="ECO:0000256" key="7">
    <source>
        <dbReference type="ARBA" id="ARBA00023285"/>
    </source>
</evidence>
<dbReference type="HOGENOM" id="CLU_021802_2_2_2"/>
<dbReference type="AlphaFoldDB" id="N0BJ97"/>
<evidence type="ECO:0000256" key="2">
    <source>
        <dbReference type="ARBA" id="ARBA00001947"/>
    </source>
</evidence>
<proteinExistence type="inferred from homology"/>
<dbReference type="InterPro" id="IPR011650">
    <property type="entry name" value="Peptidase_M20_dimer"/>
</dbReference>
<dbReference type="Pfam" id="PF01546">
    <property type="entry name" value="Peptidase_M20"/>
    <property type="match status" value="1"/>
</dbReference>
<evidence type="ECO:0000256" key="3">
    <source>
        <dbReference type="ARBA" id="ARBA00006247"/>
    </source>
</evidence>
<dbReference type="PANTHER" id="PTHR43808:SF32">
    <property type="entry name" value="ARGE_DAPE-RELATED DEACYLASE"/>
    <property type="match status" value="1"/>
</dbReference>
<comment type="cofactor">
    <cofactor evidence="1">
        <name>Co(2+)</name>
        <dbReference type="ChEBI" id="CHEBI:48828"/>
    </cofactor>
</comment>
<dbReference type="GO" id="GO:0046872">
    <property type="term" value="F:metal ion binding"/>
    <property type="evidence" value="ECO:0007669"/>
    <property type="project" value="UniProtKB-KW"/>
</dbReference>
<dbReference type="InterPro" id="IPR002933">
    <property type="entry name" value="Peptidase_M20"/>
</dbReference>
<evidence type="ECO:0000256" key="6">
    <source>
        <dbReference type="ARBA" id="ARBA00022833"/>
    </source>
</evidence>
<feature type="domain" description="Peptidase M20 dimerisation" evidence="8">
    <location>
        <begin position="194"/>
        <end position="295"/>
    </location>
</feature>
<reference evidence="9 10" key="1">
    <citation type="journal article" date="2013" name="Genome Announc.">
        <title>Complete Genome Sequence of the Thermophilic and Facultatively Chemolithoautotrophic Sulfate Reducer Archaeoglobus sulfaticallidus Strain PM70-1T.</title>
        <authorList>
            <person name="Stokke R."/>
            <person name="Hocking W.P."/>
            <person name="Steinsbu B.O."/>
            <person name="Steen I.H."/>
        </authorList>
    </citation>
    <scope>NUCLEOTIDE SEQUENCE [LARGE SCALE GENOMIC DNA]</scope>
    <source>
        <strain evidence="9">PM70-1</strain>
    </source>
</reference>
<dbReference type="NCBIfam" id="TIGR01910">
    <property type="entry name" value="DapE-ArgE"/>
    <property type="match status" value="1"/>
</dbReference>
<dbReference type="InterPro" id="IPR050072">
    <property type="entry name" value="Peptidase_M20A"/>
</dbReference>
<sequence>MLPDLKEKVDGLRDSAIEILSKIIEIKAISPDSGGEGELKKAEKIESHLDGFDVERLDVKDDRAYGGVRPNILARIRGEQKRTIWIVSHMDVVPEGDERLWNTPPFRAVVEDGKIYGRGSEDNGQSLVASLIAGKAILELGLTPYYTLGLAFVADEETGSKYGIQELIKRGVFEKDDLIVVPDGGTPKGDMIEIAEKSVVWFKFSVFGKQTHASMPEKGLNANRMAMEFLLGIDRALRDKYSKTNPIFQPPVSTFEPTKREANVDNVNTIPGLDVSYMDCRILPEYNVDEVIEFVNRMKEGFEKEKGCRIEVEVVQREFSPPTDENSEVVRVLSRAIESVRGIRPGVYGMGGNTCGAFFRKAGFQTAVWSTVDNTAHQPNEYCRIDNLVEDAKVFAYLPFVRL</sequence>
<keyword evidence="7" id="KW-0170">Cobalt</keyword>
<dbReference type="eggNOG" id="arCOG01107">
    <property type="taxonomic scope" value="Archaea"/>
</dbReference>
<dbReference type="NCBIfam" id="NF010589">
    <property type="entry name" value="PRK13983.1"/>
    <property type="match status" value="1"/>
</dbReference>
<keyword evidence="4" id="KW-0479">Metal-binding</keyword>
<evidence type="ECO:0000259" key="8">
    <source>
        <dbReference type="Pfam" id="PF07687"/>
    </source>
</evidence>
<dbReference type="KEGG" id="ast:Asulf_00498"/>
<dbReference type="RefSeq" id="WP_015590120.1">
    <property type="nucleotide sequence ID" value="NC_021169.1"/>
</dbReference>
<dbReference type="InterPro" id="IPR010182">
    <property type="entry name" value="ArgE/DapE"/>
</dbReference>
<dbReference type="Gene3D" id="3.30.70.360">
    <property type="match status" value="1"/>
</dbReference>
<comment type="cofactor">
    <cofactor evidence="2">
        <name>Zn(2+)</name>
        <dbReference type="ChEBI" id="CHEBI:29105"/>
    </cofactor>
</comment>
<dbReference type="InterPro" id="IPR036264">
    <property type="entry name" value="Bact_exopeptidase_dim_dom"/>
</dbReference>
<evidence type="ECO:0000313" key="9">
    <source>
        <dbReference type="EMBL" id="AGK60521.1"/>
    </source>
</evidence>